<evidence type="ECO:0000256" key="3">
    <source>
        <dbReference type="ARBA" id="ARBA00012239"/>
    </source>
</evidence>
<dbReference type="RefSeq" id="WP_093651543.1">
    <property type="nucleotide sequence ID" value="NZ_CTEN01000007.1"/>
</dbReference>
<dbReference type="InterPro" id="IPR016454">
    <property type="entry name" value="Cysteine_dSase"/>
</dbReference>
<dbReference type="GO" id="GO:0031071">
    <property type="term" value="F:cysteine desulfurase activity"/>
    <property type="evidence" value="ECO:0007669"/>
    <property type="project" value="UniProtKB-EC"/>
</dbReference>
<dbReference type="OrthoDB" id="9808002at2"/>
<keyword evidence="6" id="KW-0663">Pyridoxal phosphate</keyword>
<accession>A0A0E3WFS7</accession>
<evidence type="ECO:0000256" key="2">
    <source>
        <dbReference type="ARBA" id="ARBA00006490"/>
    </source>
</evidence>
<keyword evidence="5" id="KW-0479">Metal-binding</keyword>
<evidence type="ECO:0000256" key="1">
    <source>
        <dbReference type="ARBA" id="ARBA00001933"/>
    </source>
</evidence>
<dbReference type="InterPro" id="IPR015421">
    <property type="entry name" value="PyrdxlP-dep_Trfase_major"/>
</dbReference>
<evidence type="ECO:0000259" key="11">
    <source>
        <dbReference type="Pfam" id="PF00266"/>
    </source>
</evidence>
<dbReference type="PROSITE" id="PS00595">
    <property type="entry name" value="AA_TRANSFER_CLASS_5"/>
    <property type="match status" value="1"/>
</dbReference>
<evidence type="ECO:0000256" key="10">
    <source>
        <dbReference type="RuleBase" id="RU004504"/>
    </source>
</evidence>
<dbReference type="InterPro" id="IPR015424">
    <property type="entry name" value="PyrdxlP-dep_Trfase"/>
</dbReference>
<organism evidence="12 13">
    <name type="scientific">Streptococcus varani</name>
    <dbReference type="NCBI Taxonomy" id="1608583"/>
    <lineage>
        <taxon>Bacteria</taxon>
        <taxon>Bacillati</taxon>
        <taxon>Bacillota</taxon>
        <taxon>Bacilli</taxon>
        <taxon>Lactobacillales</taxon>
        <taxon>Streptococcaceae</taxon>
        <taxon>Streptococcus</taxon>
    </lineage>
</organism>
<comment type="catalytic activity">
    <reaction evidence="9">
        <text>(sulfur carrier)-H + L-cysteine = (sulfur carrier)-SH + L-alanine</text>
        <dbReference type="Rhea" id="RHEA:43892"/>
        <dbReference type="Rhea" id="RHEA-COMP:14737"/>
        <dbReference type="Rhea" id="RHEA-COMP:14739"/>
        <dbReference type="ChEBI" id="CHEBI:29917"/>
        <dbReference type="ChEBI" id="CHEBI:35235"/>
        <dbReference type="ChEBI" id="CHEBI:57972"/>
        <dbReference type="ChEBI" id="CHEBI:64428"/>
        <dbReference type="EC" id="2.8.1.7"/>
    </reaction>
</comment>
<proteinExistence type="inferred from homology"/>
<gene>
    <name evidence="12" type="ORF">BN1356_02395</name>
</gene>
<dbReference type="PANTHER" id="PTHR11601:SF34">
    <property type="entry name" value="CYSTEINE DESULFURASE"/>
    <property type="match status" value="1"/>
</dbReference>
<comment type="cofactor">
    <cofactor evidence="1 10">
        <name>pyridoxal 5'-phosphate</name>
        <dbReference type="ChEBI" id="CHEBI:597326"/>
    </cofactor>
</comment>
<dbReference type="GO" id="GO:0046872">
    <property type="term" value="F:metal ion binding"/>
    <property type="evidence" value="ECO:0007669"/>
    <property type="project" value="UniProtKB-KW"/>
</dbReference>
<evidence type="ECO:0000256" key="5">
    <source>
        <dbReference type="ARBA" id="ARBA00022723"/>
    </source>
</evidence>
<reference evidence="13" key="1">
    <citation type="submission" date="2015-03" db="EMBL/GenBank/DDBJ databases">
        <authorList>
            <person name="Urmite Genomes"/>
        </authorList>
    </citation>
    <scope>NUCLEOTIDE SEQUENCE [LARGE SCALE GENOMIC DNA]</scope>
    <source>
        <strain evidence="13">FF10</strain>
    </source>
</reference>
<keyword evidence="7" id="KW-0408">Iron</keyword>
<evidence type="ECO:0000256" key="7">
    <source>
        <dbReference type="ARBA" id="ARBA00023004"/>
    </source>
</evidence>
<evidence type="ECO:0000313" key="13">
    <source>
        <dbReference type="Proteomes" id="UP000198604"/>
    </source>
</evidence>
<dbReference type="STRING" id="1608583.BN1356_02395"/>
<name>A0A0E3WFS7_9STRE</name>
<dbReference type="InterPro" id="IPR015422">
    <property type="entry name" value="PyrdxlP-dep_Trfase_small"/>
</dbReference>
<dbReference type="Gene3D" id="1.10.260.50">
    <property type="match status" value="1"/>
</dbReference>
<sequence length="380" mass="42034">MIYLDNAATTALSKKALEKLITVSQEVFGNPSSIHSFGRKANLILRQARQEIAQVLQVPTDTIIFTSGGSEADNLAIKGYALANQKRGKHLITTAIEHHAVLHTMQYLEERFGFDVTYLQPIDQQITAEQVKDALREDTILVSVMYANNETGNLLPVQEIGQLLKDHPAVFHVDAVQVAGKVPLYPEDMNIDFLAASAHKFHGPKGVGFLYSKQASFDSLIHGGKQERHHRAGTENLPAIAAMATALVEQFKFKTPHLEHVIGLRKQFFEQMAGIDYYLNQDENALAHIINIGFPNQLNEQLLMQLDLAGIAVSSGSACTAGVIQNSHVLEAFYGKRSPRLKESIRISFSETNTSEEVTKLTTILKEIIGGTATWHLKQQ</sequence>
<dbReference type="Gene3D" id="3.40.640.10">
    <property type="entry name" value="Type I PLP-dependent aspartate aminotransferase-like (Major domain)"/>
    <property type="match status" value="1"/>
</dbReference>
<dbReference type="PANTHER" id="PTHR11601">
    <property type="entry name" value="CYSTEINE DESULFURYLASE FAMILY MEMBER"/>
    <property type="match status" value="1"/>
</dbReference>
<dbReference type="Proteomes" id="UP000198604">
    <property type="component" value="Unassembled WGS sequence"/>
</dbReference>
<evidence type="ECO:0000256" key="8">
    <source>
        <dbReference type="ARBA" id="ARBA00023014"/>
    </source>
</evidence>
<dbReference type="Gene3D" id="3.90.1150.10">
    <property type="entry name" value="Aspartate Aminotransferase, domain 1"/>
    <property type="match status" value="1"/>
</dbReference>
<dbReference type="Pfam" id="PF00266">
    <property type="entry name" value="Aminotran_5"/>
    <property type="match status" value="1"/>
</dbReference>
<dbReference type="PIRSF" id="PIRSF005572">
    <property type="entry name" value="NifS"/>
    <property type="match status" value="1"/>
</dbReference>
<dbReference type="AlphaFoldDB" id="A0A0E3WFS7"/>
<evidence type="ECO:0000256" key="6">
    <source>
        <dbReference type="ARBA" id="ARBA00022898"/>
    </source>
</evidence>
<keyword evidence="4" id="KW-0808">Transferase</keyword>
<comment type="similarity">
    <text evidence="2">Belongs to the class-V pyridoxal-phosphate-dependent aminotransferase family. NifS/IscS subfamily.</text>
</comment>
<evidence type="ECO:0000256" key="9">
    <source>
        <dbReference type="ARBA" id="ARBA00050776"/>
    </source>
</evidence>
<dbReference type="InterPro" id="IPR020578">
    <property type="entry name" value="Aminotrans_V_PyrdxlP_BS"/>
</dbReference>
<dbReference type="InterPro" id="IPR000192">
    <property type="entry name" value="Aminotrans_V_dom"/>
</dbReference>
<evidence type="ECO:0000313" key="12">
    <source>
        <dbReference type="EMBL" id="CQR26053.1"/>
    </source>
</evidence>
<dbReference type="EC" id="2.8.1.7" evidence="3"/>
<dbReference type="SUPFAM" id="SSF53383">
    <property type="entry name" value="PLP-dependent transferases"/>
    <property type="match status" value="1"/>
</dbReference>
<evidence type="ECO:0000256" key="4">
    <source>
        <dbReference type="ARBA" id="ARBA00022679"/>
    </source>
</evidence>
<dbReference type="GO" id="GO:0051536">
    <property type="term" value="F:iron-sulfur cluster binding"/>
    <property type="evidence" value="ECO:0007669"/>
    <property type="project" value="UniProtKB-KW"/>
</dbReference>
<dbReference type="EMBL" id="CTEN01000007">
    <property type="protein sequence ID" value="CQR26053.1"/>
    <property type="molecule type" value="Genomic_DNA"/>
</dbReference>
<feature type="domain" description="Aminotransferase class V" evidence="11">
    <location>
        <begin position="2"/>
        <end position="361"/>
    </location>
</feature>
<keyword evidence="13" id="KW-1185">Reference proteome</keyword>
<protein>
    <recommendedName>
        <fullName evidence="3">cysteine desulfurase</fullName>
        <ecNumber evidence="3">2.8.1.7</ecNumber>
    </recommendedName>
</protein>
<keyword evidence="8" id="KW-0411">Iron-sulfur</keyword>